<dbReference type="PATRIC" id="fig|400092.3.peg.2559"/>
<sequence>MKYPILNLVMIAFLFFSFGCEKEDEVTCKNDCLDSYLKENGMVSYKGEELGCKNFLSLYEYQGRQYYVLENHCADVAVAPTDCEGRPLCGSGDEESCSEFYQNAKYIGVVGIEA</sequence>
<dbReference type="PROSITE" id="PS51257">
    <property type="entry name" value="PROKAR_LIPOPROTEIN"/>
    <property type="match status" value="1"/>
</dbReference>
<gene>
    <name evidence="1" type="ORF">PKOR_11760</name>
</gene>
<dbReference type="OrthoDB" id="894051at2"/>
<dbReference type="RefSeq" id="WP_046310944.1">
    <property type="nucleotide sequence ID" value="NZ_CBCSCY010000002.1"/>
</dbReference>
<evidence type="ECO:0000313" key="1">
    <source>
        <dbReference type="EMBL" id="AKD03680.1"/>
    </source>
</evidence>
<proteinExistence type="predicted"/>
<reference evidence="1 2" key="1">
    <citation type="journal article" date="2015" name="Sci. Rep.">
        <title>Unraveling adaptation of Pontibacter korlensis to radiation and infertility in desert through complete genome and comparative transcriptomic analysis.</title>
        <authorList>
            <person name="Dai J."/>
            <person name="Dai W."/>
            <person name="Qiu C."/>
            <person name="Yang Z."/>
            <person name="Zhang Y."/>
            <person name="Zhou M."/>
            <person name="Zhang L."/>
            <person name="Fang C."/>
            <person name="Gao Q."/>
            <person name="Yang Q."/>
            <person name="Li X."/>
            <person name="Wang Z."/>
            <person name="Wang Z."/>
            <person name="Jia Z."/>
            <person name="Chen X."/>
        </authorList>
    </citation>
    <scope>NUCLEOTIDE SEQUENCE [LARGE SCALE GENOMIC DNA]</scope>
    <source>
        <strain evidence="1 2">X14-1T</strain>
    </source>
</reference>
<name>A0A0E3ZGV1_9BACT</name>
<dbReference type="Proteomes" id="UP000033109">
    <property type="component" value="Chromosome"/>
</dbReference>
<dbReference type="KEGG" id="pko:PKOR_11760"/>
<dbReference type="EMBL" id="CP009621">
    <property type="protein sequence ID" value="AKD03680.1"/>
    <property type="molecule type" value="Genomic_DNA"/>
</dbReference>
<accession>A0A0E3ZGV1</accession>
<protein>
    <recommendedName>
        <fullName evidence="3">Lipoprotein</fullName>
    </recommendedName>
</protein>
<evidence type="ECO:0000313" key="2">
    <source>
        <dbReference type="Proteomes" id="UP000033109"/>
    </source>
</evidence>
<keyword evidence="2" id="KW-1185">Reference proteome</keyword>
<dbReference type="AlphaFoldDB" id="A0A0E3ZGV1"/>
<dbReference type="HOGENOM" id="CLU_2118834_0_0_10"/>
<organism evidence="1 2">
    <name type="scientific">Pontibacter korlensis</name>
    <dbReference type="NCBI Taxonomy" id="400092"/>
    <lineage>
        <taxon>Bacteria</taxon>
        <taxon>Pseudomonadati</taxon>
        <taxon>Bacteroidota</taxon>
        <taxon>Cytophagia</taxon>
        <taxon>Cytophagales</taxon>
        <taxon>Hymenobacteraceae</taxon>
        <taxon>Pontibacter</taxon>
    </lineage>
</organism>
<dbReference type="STRING" id="400092.PKOR_11760"/>
<evidence type="ECO:0008006" key="3">
    <source>
        <dbReference type="Google" id="ProtNLM"/>
    </source>
</evidence>